<dbReference type="Gene3D" id="2.60.40.790">
    <property type="match status" value="1"/>
</dbReference>
<comment type="subcellular location">
    <subcellularLocation>
        <location evidence="2">Cytoplasm</location>
    </subcellularLocation>
    <subcellularLocation>
        <location evidence="1">Nucleus</location>
    </subcellularLocation>
</comment>
<dbReference type="PANTHER" id="PTHR21664">
    <property type="entry name" value="CHRONIC MYELOGENOUS LEUKEMIA TUMOR ANTIGEN 66"/>
    <property type="match status" value="1"/>
</dbReference>
<dbReference type="PANTHER" id="PTHR21664:SF1">
    <property type="entry name" value="NUDC DOMAIN-CONTAINING PROTEIN 1"/>
    <property type="match status" value="1"/>
</dbReference>
<feature type="non-terminal residue" evidence="7">
    <location>
        <position position="847"/>
    </location>
</feature>
<dbReference type="InterPro" id="IPR036322">
    <property type="entry name" value="WD40_repeat_dom_sf"/>
</dbReference>
<keyword evidence="8" id="KW-1185">Reference proteome</keyword>
<evidence type="ECO:0000256" key="4">
    <source>
        <dbReference type="ARBA" id="ARBA00022490"/>
    </source>
</evidence>
<dbReference type="Gene3D" id="3.30.420.10">
    <property type="entry name" value="Ribonuclease H-like superfamily/Ribonuclease H"/>
    <property type="match status" value="1"/>
</dbReference>
<keyword evidence="4" id="KW-0963">Cytoplasm</keyword>
<dbReference type="GO" id="GO:0005634">
    <property type="term" value="C:nucleus"/>
    <property type="evidence" value="ECO:0007669"/>
    <property type="project" value="UniProtKB-SubCell"/>
</dbReference>
<protein>
    <recommendedName>
        <fullName evidence="3">NudC domain-containing protein 1</fullName>
    </recommendedName>
</protein>
<dbReference type="Pfam" id="PF04969">
    <property type="entry name" value="CS"/>
    <property type="match status" value="1"/>
</dbReference>
<evidence type="ECO:0000256" key="3">
    <source>
        <dbReference type="ARBA" id="ARBA00018915"/>
    </source>
</evidence>
<name>A0A836JBV8_9HYME</name>
<feature type="domain" description="CS" evidence="6">
    <location>
        <begin position="257"/>
        <end position="344"/>
    </location>
</feature>
<dbReference type="GO" id="GO:0003676">
    <property type="term" value="F:nucleic acid binding"/>
    <property type="evidence" value="ECO:0007669"/>
    <property type="project" value="InterPro"/>
</dbReference>
<feature type="non-terminal residue" evidence="7">
    <location>
        <position position="1"/>
    </location>
</feature>
<keyword evidence="5" id="KW-0539">Nucleus</keyword>
<dbReference type="SUPFAM" id="SSF49764">
    <property type="entry name" value="HSP20-like chaperones"/>
    <property type="match status" value="1"/>
</dbReference>
<evidence type="ECO:0000256" key="5">
    <source>
        <dbReference type="ARBA" id="ARBA00023242"/>
    </source>
</evidence>
<evidence type="ECO:0000313" key="7">
    <source>
        <dbReference type="EMBL" id="KAG5314961.1"/>
    </source>
</evidence>
<dbReference type="GO" id="GO:0005737">
    <property type="term" value="C:cytoplasm"/>
    <property type="evidence" value="ECO:0007669"/>
    <property type="project" value="UniProtKB-SubCell"/>
</dbReference>
<comment type="caution">
    <text evidence="7">The sequence shown here is derived from an EMBL/GenBank/DDBJ whole genome shotgun (WGS) entry which is preliminary data.</text>
</comment>
<gene>
    <name evidence="7" type="primary">Nudcd1</name>
    <name evidence="7" type="ORF">G6Z75_0005651</name>
</gene>
<sequence>MTEIIELRPNKSLINSSFEKYQFFNEVISIISENRLRNHVYRLEPNHNQESWLEARLFAFHNHLFNNVYDMSCWFIDETLAVWRLDEDGSLDQVYKLHTDISSSEITYNPSIGFTSNNIVAISDGSGNLHILIGYTEENRKVFPVAPEKPGIIMNVQYIEKSSKIILTICAIATDDNQKKYTQLILLSYGLYVENEITKVYNIDKQLLKVQGTVDYVYVEENGNYLHSICQDNIGFENKNSQQTETEIEKPSVSSQIKIPKYYWSQDEESLTVWIKVPKEHSNKRPKISIKPLELSVTIDNEILIEGECQHRLEENMATWRHKEDTLQIDLSKYENGLMWSELIKGDTGGECLSNEALAAEIHARLAHLCTDQQNNSVGGDQPCVGFNAEQLEECDLEGKDKFLQRINLLTRATTHLARLGSNNHVLFTYKKKYGQTVCLRYDHDACIWEMDNGNDNTQWNLQHVHSFPGFGYVEASKSNKKFCVSPIDGSYIAIVEHTRHVFLYERPDVGAKSAKQRIIDLDCQASPIMGVVATNKYLIVLSKDKLYRLQILLEELEITVIRRNSKTEAIQSFRFFKHYITSRYEKRIIHRSTYPPAFWYTYEIYAQEITYVKNMFGCNQKDNSNLIVVDFLQILSVHAMSFYMDGLKNLESAVGTGIFSLEILSNINHRLPAEMSIFSAELWTIFQAILAATDLGQQHYVIFSDSRSALDAVQDTRKAHRNYIYFIKQTYYEAIIKGREMALSCSTKSKSRTYIQFEGYMKTLFASKGVIYYERIQRTWFHEVSFSREAIVLMNRLRSNHINLKSLYRVNIVDLSAYLYRDPCQSINYVILGHLKSIRGILSLDI</sequence>
<dbReference type="InterPro" id="IPR008978">
    <property type="entry name" value="HSP20-like_chaperone"/>
</dbReference>
<dbReference type="PROSITE" id="PS51203">
    <property type="entry name" value="CS"/>
    <property type="match status" value="1"/>
</dbReference>
<dbReference type="InterPro" id="IPR036397">
    <property type="entry name" value="RNaseH_sf"/>
</dbReference>
<evidence type="ECO:0000256" key="1">
    <source>
        <dbReference type="ARBA" id="ARBA00004123"/>
    </source>
</evidence>
<organism evidence="7 8">
    <name type="scientific">Acromyrmex insinuator</name>
    <dbReference type="NCBI Taxonomy" id="230686"/>
    <lineage>
        <taxon>Eukaryota</taxon>
        <taxon>Metazoa</taxon>
        <taxon>Ecdysozoa</taxon>
        <taxon>Arthropoda</taxon>
        <taxon>Hexapoda</taxon>
        <taxon>Insecta</taxon>
        <taxon>Pterygota</taxon>
        <taxon>Neoptera</taxon>
        <taxon>Endopterygota</taxon>
        <taxon>Hymenoptera</taxon>
        <taxon>Apocrita</taxon>
        <taxon>Aculeata</taxon>
        <taxon>Formicoidea</taxon>
        <taxon>Formicidae</taxon>
        <taxon>Myrmicinae</taxon>
        <taxon>Acromyrmex</taxon>
    </lineage>
</organism>
<dbReference type="SUPFAM" id="SSF50978">
    <property type="entry name" value="WD40 repeat-like"/>
    <property type="match status" value="1"/>
</dbReference>
<dbReference type="EMBL" id="JAANHZ010000132">
    <property type="protein sequence ID" value="KAG5314961.1"/>
    <property type="molecule type" value="Genomic_DNA"/>
</dbReference>
<dbReference type="InterPro" id="IPR007052">
    <property type="entry name" value="CS_dom"/>
</dbReference>
<dbReference type="Proteomes" id="UP000667349">
    <property type="component" value="Unassembled WGS sequence"/>
</dbReference>
<reference evidence="7" key="1">
    <citation type="submission" date="2020-02" db="EMBL/GenBank/DDBJ databases">
        <title>Relaxed selection underlies rapid genomic changes in the transitions from sociality to social parasitism in ants.</title>
        <authorList>
            <person name="Bi X."/>
        </authorList>
    </citation>
    <scope>NUCLEOTIDE SEQUENCE</scope>
    <source>
        <strain evidence="7">BGI-DK2013a</strain>
        <tissue evidence="7">Whole body</tissue>
    </source>
</reference>
<accession>A0A836JBV8</accession>
<dbReference type="AlphaFoldDB" id="A0A836JBV8"/>
<evidence type="ECO:0000259" key="6">
    <source>
        <dbReference type="PROSITE" id="PS51203"/>
    </source>
</evidence>
<evidence type="ECO:0000313" key="8">
    <source>
        <dbReference type="Proteomes" id="UP000667349"/>
    </source>
</evidence>
<dbReference type="InterPro" id="IPR037895">
    <property type="entry name" value="NUDCD1"/>
</dbReference>
<dbReference type="CDD" id="cd06467">
    <property type="entry name" value="p23_NUDC_like"/>
    <property type="match status" value="1"/>
</dbReference>
<evidence type="ECO:0000256" key="2">
    <source>
        <dbReference type="ARBA" id="ARBA00004496"/>
    </source>
</evidence>
<proteinExistence type="predicted"/>